<protein>
    <submittedName>
        <fullName evidence="5">Benzil reductase ((S)-benzoin forming)</fullName>
    </submittedName>
</protein>
<evidence type="ECO:0000256" key="1">
    <source>
        <dbReference type="ARBA" id="ARBA00004496"/>
    </source>
</evidence>
<accession>A0A1W1Y0P6</accession>
<comment type="subcellular location">
    <subcellularLocation>
        <location evidence="1">Cytoplasm</location>
    </subcellularLocation>
</comment>
<dbReference type="PROSITE" id="PS00061">
    <property type="entry name" value="ADH_SHORT"/>
    <property type="match status" value="1"/>
</dbReference>
<keyword evidence="3" id="KW-0521">NADP</keyword>
<evidence type="ECO:0000256" key="2">
    <source>
        <dbReference type="ARBA" id="ARBA00022490"/>
    </source>
</evidence>
<dbReference type="InterPro" id="IPR002347">
    <property type="entry name" value="SDR_fam"/>
</dbReference>
<dbReference type="SUPFAM" id="SSF51735">
    <property type="entry name" value="NAD(P)-binding Rossmann-fold domains"/>
    <property type="match status" value="1"/>
</dbReference>
<name>A0A1W1Y0P6_9NEIS</name>
<evidence type="ECO:0000313" key="5">
    <source>
        <dbReference type="EMBL" id="SMC29328.1"/>
    </source>
</evidence>
<keyword evidence="6" id="KW-1185">Reference proteome</keyword>
<dbReference type="Proteomes" id="UP000192761">
    <property type="component" value="Unassembled WGS sequence"/>
</dbReference>
<evidence type="ECO:0000256" key="3">
    <source>
        <dbReference type="ARBA" id="ARBA00022857"/>
    </source>
</evidence>
<dbReference type="InterPro" id="IPR020904">
    <property type="entry name" value="Sc_DH/Rdtase_CS"/>
</dbReference>
<organism evidence="5 6">
    <name type="scientific">Andreprevotia lacus DSM 23236</name>
    <dbReference type="NCBI Taxonomy" id="1121001"/>
    <lineage>
        <taxon>Bacteria</taxon>
        <taxon>Pseudomonadati</taxon>
        <taxon>Pseudomonadota</taxon>
        <taxon>Betaproteobacteria</taxon>
        <taxon>Neisseriales</taxon>
        <taxon>Chitinibacteraceae</taxon>
        <taxon>Andreprevotia</taxon>
    </lineage>
</organism>
<dbReference type="InterPro" id="IPR036291">
    <property type="entry name" value="NAD(P)-bd_dom_sf"/>
</dbReference>
<dbReference type="PRINTS" id="PR00081">
    <property type="entry name" value="GDHRDH"/>
</dbReference>
<dbReference type="GO" id="GO:0006729">
    <property type="term" value="P:tetrahydrobiopterin biosynthetic process"/>
    <property type="evidence" value="ECO:0007669"/>
    <property type="project" value="TreeGrafter"/>
</dbReference>
<reference evidence="5 6" key="1">
    <citation type="submission" date="2017-04" db="EMBL/GenBank/DDBJ databases">
        <authorList>
            <person name="Afonso C.L."/>
            <person name="Miller P.J."/>
            <person name="Scott M.A."/>
            <person name="Spackman E."/>
            <person name="Goraichik I."/>
            <person name="Dimitrov K.M."/>
            <person name="Suarez D.L."/>
            <person name="Swayne D.E."/>
        </authorList>
    </citation>
    <scope>NUCLEOTIDE SEQUENCE [LARGE SCALE GENOMIC DNA]</scope>
    <source>
        <strain evidence="5 6">DSM 23236</strain>
    </source>
</reference>
<evidence type="ECO:0000256" key="4">
    <source>
        <dbReference type="ARBA" id="ARBA00023002"/>
    </source>
</evidence>
<keyword evidence="2" id="KW-0963">Cytoplasm</keyword>
<dbReference type="RefSeq" id="WP_176217017.1">
    <property type="nucleotide sequence ID" value="NZ_FWXD01000033.1"/>
</dbReference>
<keyword evidence="4" id="KW-0560">Oxidoreductase</keyword>
<dbReference type="GO" id="GO:0005737">
    <property type="term" value="C:cytoplasm"/>
    <property type="evidence" value="ECO:0007669"/>
    <property type="project" value="UniProtKB-SubCell"/>
</dbReference>
<dbReference type="STRING" id="1121001.SAMN02745857_03767"/>
<dbReference type="PANTHER" id="PTHR44085:SF2">
    <property type="entry name" value="SEPIAPTERIN REDUCTASE"/>
    <property type="match status" value="1"/>
</dbReference>
<gene>
    <name evidence="5" type="ORF">SAMN02745857_03767</name>
</gene>
<sequence length="238" mass="25049">MNKLAIITGGSHGLGAALVDQYTQAGWQVAELSRSGSGPAHVDLDLADLAQALGTVRPLFARLASQPWAEVALISNAGMLTPLLPVARLDAAAITHNLNVNLLGAVQLIAAFVQAFDRVSARKTVAQISSGAARKGYGSWSLYCAAKAGMDNFIRALAVEQAAAAAPFICISIDPDVMDTRMQGEIRATPDDDFPDVARFIARKQAGQLRSAAEVANYVADVISRAENGRSYDIEAAD</sequence>
<proteinExistence type="predicted"/>
<dbReference type="GO" id="GO:0004757">
    <property type="term" value="F:sepiapterin reductase (NADP+) activity"/>
    <property type="evidence" value="ECO:0007669"/>
    <property type="project" value="TreeGrafter"/>
</dbReference>
<dbReference type="PANTHER" id="PTHR44085">
    <property type="entry name" value="SEPIAPTERIN REDUCTASE"/>
    <property type="match status" value="1"/>
</dbReference>
<evidence type="ECO:0000313" key="6">
    <source>
        <dbReference type="Proteomes" id="UP000192761"/>
    </source>
</evidence>
<dbReference type="EMBL" id="FWXD01000033">
    <property type="protein sequence ID" value="SMC29328.1"/>
    <property type="molecule type" value="Genomic_DNA"/>
</dbReference>
<dbReference type="Pfam" id="PF00106">
    <property type="entry name" value="adh_short"/>
    <property type="match status" value="1"/>
</dbReference>
<dbReference type="AlphaFoldDB" id="A0A1W1Y0P6"/>
<dbReference type="InterPro" id="IPR051721">
    <property type="entry name" value="Biopterin_syn/organic_redct"/>
</dbReference>
<dbReference type="Gene3D" id="3.40.50.720">
    <property type="entry name" value="NAD(P)-binding Rossmann-like Domain"/>
    <property type="match status" value="1"/>
</dbReference>